<evidence type="ECO:0000313" key="8">
    <source>
        <dbReference type="EMBL" id="HJA09379.1"/>
    </source>
</evidence>
<evidence type="ECO:0000256" key="1">
    <source>
        <dbReference type="ARBA" id="ARBA00007905"/>
    </source>
</evidence>
<dbReference type="Pfam" id="PF00248">
    <property type="entry name" value="Aldo_ket_red"/>
    <property type="match status" value="1"/>
</dbReference>
<dbReference type="InterPro" id="IPR018170">
    <property type="entry name" value="Aldo/ket_reductase_CS"/>
</dbReference>
<dbReference type="EMBL" id="DXAN01000029">
    <property type="protein sequence ID" value="HJA09379.1"/>
    <property type="molecule type" value="Genomic_DNA"/>
</dbReference>
<dbReference type="GO" id="GO:0016616">
    <property type="term" value="F:oxidoreductase activity, acting on the CH-OH group of donors, NAD or NADP as acceptor"/>
    <property type="evidence" value="ECO:0007669"/>
    <property type="project" value="UniProtKB-ARBA"/>
</dbReference>
<dbReference type="InterPro" id="IPR023210">
    <property type="entry name" value="NADP_OxRdtase_dom"/>
</dbReference>
<evidence type="ECO:0000256" key="6">
    <source>
        <dbReference type="PIRSR" id="PIRSR000097-3"/>
    </source>
</evidence>
<dbReference type="PROSITE" id="PS00062">
    <property type="entry name" value="ALDOKETO_REDUCTASE_2"/>
    <property type="match status" value="1"/>
</dbReference>
<keyword evidence="2" id="KW-0521">NADP</keyword>
<dbReference type="PANTHER" id="PTHR43827">
    <property type="entry name" value="2,5-DIKETO-D-GLUCONIC ACID REDUCTASE"/>
    <property type="match status" value="1"/>
</dbReference>
<keyword evidence="3" id="KW-0560">Oxidoreductase</keyword>
<comment type="similarity">
    <text evidence="1">Belongs to the aldo/keto reductase family.</text>
</comment>
<dbReference type="FunFam" id="3.20.20.100:FF:000015">
    <property type="entry name" value="Oxidoreductase, aldo/keto reductase family"/>
    <property type="match status" value="1"/>
</dbReference>
<gene>
    <name evidence="8" type="ORF">H9962_09375</name>
</gene>
<dbReference type="SUPFAM" id="SSF51430">
    <property type="entry name" value="NAD(P)-linked oxidoreductase"/>
    <property type="match status" value="1"/>
</dbReference>
<dbReference type="PROSITE" id="PS00798">
    <property type="entry name" value="ALDOKETO_REDUCTASE_1"/>
    <property type="match status" value="1"/>
</dbReference>
<reference evidence="8" key="2">
    <citation type="submission" date="2021-04" db="EMBL/GenBank/DDBJ databases">
        <authorList>
            <person name="Gilroy R."/>
        </authorList>
    </citation>
    <scope>NUCLEOTIDE SEQUENCE</scope>
    <source>
        <strain evidence="8">CHK186-16707</strain>
    </source>
</reference>
<feature type="site" description="Lowers pKa of active site Tyr" evidence="6">
    <location>
        <position position="65"/>
    </location>
</feature>
<sequence>MEIPQLGLGVFQIENVSLCEQVVSEALALGYRLIDTAAAYHNEEAVGAAIKKSGILREEIFITSKIWVQDFGYEKTKRAVETALQNLDVEYIDLMLLHQQLSDYYGSWRALQEYFHSGIIKSIGVSNFYADRLADLCANFETAPAVNQIECHPFYQRQYDIEVMNKIGVAVMAWAPLAEGGHDIWNNMTLKSIADKHHKTVAQVALRFSIQRNVIVIPKTVHQNRMLENMSIWDFELDETDMEKLKTLDTGKTEIIDHLNVETVRFLNKHKVHD</sequence>
<name>A0A9D2HF81_9BACT</name>
<dbReference type="Gene3D" id="3.20.20.100">
    <property type="entry name" value="NADP-dependent oxidoreductase domain"/>
    <property type="match status" value="1"/>
</dbReference>
<evidence type="ECO:0000256" key="2">
    <source>
        <dbReference type="ARBA" id="ARBA00022857"/>
    </source>
</evidence>
<accession>A0A9D2HF81</accession>
<feature type="domain" description="NADP-dependent oxidoreductase" evidence="7">
    <location>
        <begin position="19"/>
        <end position="248"/>
    </location>
</feature>
<feature type="active site" description="Proton donor" evidence="4">
    <location>
        <position position="40"/>
    </location>
</feature>
<dbReference type="PROSITE" id="PS00063">
    <property type="entry name" value="ALDOKETO_REDUCTASE_3"/>
    <property type="match status" value="1"/>
</dbReference>
<evidence type="ECO:0000256" key="5">
    <source>
        <dbReference type="PIRSR" id="PIRSR000097-2"/>
    </source>
</evidence>
<evidence type="ECO:0000259" key="7">
    <source>
        <dbReference type="Pfam" id="PF00248"/>
    </source>
</evidence>
<protein>
    <submittedName>
        <fullName evidence="8">Aldo/keto reductase</fullName>
    </submittedName>
</protein>
<dbReference type="AlphaFoldDB" id="A0A9D2HF81"/>
<dbReference type="InterPro" id="IPR036812">
    <property type="entry name" value="NAD(P)_OxRdtase_dom_sf"/>
</dbReference>
<dbReference type="PANTHER" id="PTHR43827:SF3">
    <property type="entry name" value="NADP-DEPENDENT OXIDOREDUCTASE DOMAIN-CONTAINING PROTEIN"/>
    <property type="match status" value="1"/>
</dbReference>
<evidence type="ECO:0000256" key="4">
    <source>
        <dbReference type="PIRSR" id="PIRSR000097-1"/>
    </source>
</evidence>
<comment type="caution">
    <text evidence="8">The sequence shown here is derived from an EMBL/GenBank/DDBJ whole genome shotgun (WGS) entry which is preliminary data.</text>
</comment>
<organism evidence="8 9">
    <name type="scientific">Candidatus Mailhella merdigallinarum</name>
    <dbReference type="NCBI Taxonomy" id="2838658"/>
    <lineage>
        <taxon>Bacteria</taxon>
        <taxon>Pseudomonadati</taxon>
        <taxon>Thermodesulfobacteriota</taxon>
        <taxon>Desulfovibrionia</taxon>
        <taxon>Desulfovibrionales</taxon>
        <taxon>Desulfovibrionaceae</taxon>
        <taxon>Mailhella</taxon>
    </lineage>
</organism>
<dbReference type="PRINTS" id="PR00069">
    <property type="entry name" value="ALDKETRDTASE"/>
</dbReference>
<dbReference type="PIRSF" id="PIRSF000097">
    <property type="entry name" value="AKR"/>
    <property type="match status" value="1"/>
</dbReference>
<proteinExistence type="inferred from homology"/>
<reference evidence="8" key="1">
    <citation type="journal article" date="2021" name="PeerJ">
        <title>Extensive microbial diversity within the chicken gut microbiome revealed by metagenomics and culture.</title>
        <authorList>
            <person name="Gilroy R."/>
            <person name="Ravi A."/>
            <person name="Getino M."/>
            <person name="Pursley I."/>
            <person name="Horton D.L."/>
            <person name="Alikhan N.F."/>
            <person name="Baker D."/>
            <person name="Gharbi K."/>
            <person name="Hall N."/>
            <person name="Watson M."/>
            <person name="Adriaenssens E.M."/>
            <person name="Foster-Nyarko E."/>
            <person name="Jarju S."/>
            <person name="Secka A."/>
            <person name="Antonio M."/>
            <person name="Oren A."/>
            <person name="Chaudhuri R.R."/>
            <person name="La Ragione R."/>
            <person name="Hildebrand F."/>
            <person name="Pallen M.J."/>
        </authorList>
    </citation>
    <scope>NUCLEOTIDE SEQUENCE</scope>
    <source>
        <strain evidence="8">CHK186-16707</strain>
    </source>
</reference>
<dbReference type="CDD" id="cd19133">
    <property type="entry name" value="AKR_AKR5F1"/>
    <property type="match status" value="1"/>
</dbReference>
<feature type="binding site" evidence="5">
    <location>
        <position position="98"/>
    </location>
    <ligand>
        <name>substrate</name>
    </ligand>
</feature>
<evidence type="ECO:0000256" key="3">
    <source>
        <dbReference type="ARBA" id="ARBA00023002"/>
    </source>
</evidence>
<dbReference type="InterPro" id="IPR020471">
    <property type="entry name" value="AKR"/>
</dbReference>
<evidence type="ECO:0000313" key="9">
    <source>
        <dbReference type="Proteomes" id="UP000824225"/>
    </source>
</evidence>
<dbReference type="Proteomes" id="UP000824225">
    <property type="component" value="Unassembled WGS sequence"/>
</dbReference>